<dbReference type="EMBL" id="KN822354">
    <property type="protein sequence ID" value="KIM50670.1"/>
    <property type="molecule type" value="Genomic_DNA"/>
</dbReference>
<evidence type="ECO:0000313" key="1">
    <source>
        <dbReference type="EMBL" id="KIM50670.1"/>
    </source>
</evidence>
<organism evidence="1 2">
    <name type="scientific">Scleroderma citrinum Foug A</name>
    <dbReference type="NCBI Taxonomy" id="1036808"/>
    <lineage>
        <taxon>Eukaryota</taxon>
        <taxon>Fungi</taxon>
        <taxon>Dikarya</taxon>
        <taxon>Basidiomycota</taxon>
        <taxon>Agaricomycotina</taxon>
        <taxon>Agaricomycetes</taxon>
        <taxon>Agaricomycetidae</taxon>
        <taxon>Boletales</taxon>
        <taxon>Sclerodermatineae</taxon>
        <taxon>Sclerodermataceae</taxon>
        <taxon>Scleroderma</taxon>
    </lineage>
</organism>
<dbReference type="HOGENOM" id="CLU_2856073_0_0_1"/>
<protein>
    <submittedName>
        <fullName evidence="1">Uncharacterized protein</fullName>
    </submittedName>
</protein>
<feature type="non-terminal residue" evidence="1">
    <location>
        <position position="65"/>
    </location>
</feature>
<evidence type="ECO:0000313" key="2">
    <source>
        <dbReference type="Proteomes" id="UP000053989"/>
    </source>
</evidence>
<sequence>MPFVRDRCWARHEAAVHRKAEPLERLNSNKFFDLSSVPVAMSVDLADVEAISRVRADGDRLTLES</sequence>
<gene>
    <name evidence="1" type="ORF">SCLCIDRAFT_1225193</name>
</gene>
<name>A0A0C3CQ35_9AGAM</name>
<dbReference type="Proteomes" id="UP000053989">
    <property type="component" value="Unassembled WGS sequence"/>
</dbReference>
<reference evidence="1 2" key="1">
    <citation type="submission" date="2014-04" db="EMBL/GenBank/DDBJ databases">
        <authorList>
            <consortium name="DOE Joint Genome Institute"/>
            <person name="Kuo A."/>
            <person name="Kohler A."/>
            <person name="Nagy L.G."/>
            <person name="Floudas D."/>
            <person name="Copeland A."/>
            <person name="Barry K.W."/>
            <person name="Cichocki N."/>
            <person name="Veneault-Fourrey C."/>
            <person name="LaButti K."/>
            <person name="Lindquist E.A."/>
            <person name="Lipzen A."/>
            <person name="Lundell T."/>
            <person name="Morin E."/>
            <person name="Murat C."/>
            <person name="Sun H."/>
            <person name="Tunlid A."/>
            <person name="Henrissat B."/>
            <person name="Grigoriev I.V."/>
            <person name="Hibbett D.S."/>
            <person name="Martin F."/>
            <person name="Nordberg H.P."/>
            <person name="Cantor M.N."/>
            <person name="Hua S.X."/>
        </authorList>
    </citation>
    <scope>NUCLEOTIDE SEQUENCE [LARGE SCALE GENOMIC DNA]</scope>
    <source>
        <strain evidence="1 2">Foug A</strain>
    </source>
</reference>
<accession>A0A0C3CQ35</accession>
<keyword evidence="2" id="KW-1185">Reference proteome</keyword>
<reference evidence="2" key="2">
    <citation type="submission" date="2015-01" db="EMBL/GenBank/DDBJ databases">
        <title>Evolutionary Origins and Diversification of the Mycorrhizal Mutualists.</title>
        <authorList>
            <consortium name="DOE Joint Genome Institute"/>
            <consortium name="Mycorrhizal Genomics Consortium"/>
            <person name="Kohler A."/>
            <person name="Kuo A."/>
            <person name="Nagy L.G."/>
            <person name="Floudas D."/>
            <person name="Copeland A."/>
            <person name="Barry K.W."/>
            <person name="Cichocki N."/>
            <person name="Veneault-Fourrey C."/>
            <person name="LaButti K."/>
            <person name="Lindquist E.A."/>
            <person name="Lipzen A."/>
            <person name="Lundell T."/>
            <person name="Morin E."/>
            <person name="Murat C."/>
            <person name="Riley R."/>
            <person name="Ohm R."/>
            <person name="Sun H."/>
            <person name="Tunlid A."/>
            <person name="Henrissat B."/>
            <person name="Grigoriev I.V."/>
            <person name="Hibbett D.S."/>
            <person name="Martin F."/>
        </authorList>
    </citation>
    <scope>NUCLEOTIDE SEQUENCE [LARGE SCALE GENOMIC DNA]</scope>
    <source>
        <strain evidence="2">Foug A</strain>
    </source>
</reference>
<proteinExistence type="predicted"/>
<dbReference type="InParanoid" id="A0A0C3CQ35"/>
<dbReference type="AlphaFoldDB" id="A0A0C3CQ35"/>